<evidence type="ECO:0000313" key="3">
    <source>
        <dbReference type="Proteomes" id="UP000321046"/>
    </source>
</evidence>
<dbReference type="Proteomes" id="UP000321046">
    <property type="component" value="Unassembled WGS sequence"/>
</dbReference>
<reference evidence="2 3" key="1">
    <citation type="submission" date="2019-08" db="EMBL/GenBank/DDBJ databases">
        <title>Bradymonadales sp. TMQ2.</title>
        <authorList>
            <person name="Liang Q."/>
        </authorList>
    </citation>
    <scope>NUCLEOTIDE SEQUENCE [LARGE SCALE GENOMIC DNA]</scope>
    <source>
        <strain evidence="2 3">TMQ2</strain>
    </source>
</reference>
<proteinExistence type="predicted"/>
<dbReference type="Pfam" id="PF07583">
    <property type="entry name" value="PSCyt2"/>
    <property type="match status" value="1"/>
</dbReference>
<sequence>MRWLTPLALSLALVACHESDFDPRDPARGPGSAVGDGSTITDGNFPGGNDTIPAALDVEPPQGAQVPDCGADCLSFCDAQGFENPVHQGLCTSLWGVGLEPQPVYANEACRRLHVDLTGRFPTRDEVNRLCAGRSWDDIVKTLLDSEAFVEVNQRHWADRFLYNTRALSIERIYDMDALVGKLYRGEVAYDHFAAIASAHPVLTRRHDTAGDRAEALFHLFMGRPPLGSERSDLARLYTLWTNGYYDHPTLNMRLSDSFIRYRCVDEEGNIDPESRGQCTSILYGYNELILTPDIRSVGEDNQMWSGLLRADEWEKLQMPGRLLARQQAFWETAVDDVIERYLGYDLGTMVPEVRAALVDHLLAHDGDIRSVHHAILTSVAYLQSARGLTDTDHRWTFGPLKQVDSEVWLDTIKHSVDYELSSCDHRISDPRDLLDADSISAIALLEASKWEMREDGDDVRRDYSDLARNLGGCPANEVGGRFKIVSILTTSTQLNFVNQVCNPAMTEGRGAAIETLLPDGVHPDAAVTPQLATQIVEHQVETFFGRPLTDDEREMAATHGDTCERARCRAAEFARPGCFALLSSSEMLFY</sequence>
<organism evidence="2 3">
    <name type="scientific">Lujinxingia vulgaris</name>
    <dbReference type="NCBI Taxonomy" id="2600176"/>
    <lineage>
        <taxon>Bacteria</taxon>
        <taxon>Deltaproteobacteria</taxon>
        <taxon>Bradymonadales</taxon>
        <taxon>Lujinxingiaceae</taxon>
        <taxon>Lujinxingia</taxon>
    </lineage>
</organism>
<protein>
    <submittedName>
        <fullName evidence="2">DUF1549 domain-containing protein</fullName>
    </submittedName>
</protein>
<dbReference type="EMBL" id="VOSL01000054">
    <property type="protein sequence ID" value="TXD34715.1"/>
    <property type="molecule type" value="Genomic_DNA"/>
</dbReference>
<dbReference type="OrthoDB" id="5479666at2"/>
<comment type="caution">
    <text evidence="2">The sequence shown here is derived from an EMBL/GenBank/DDBJ whole genome shotgun (WGS) entry which is preliminary data.</text>
</comment>
<accession>A0A5C6XCB4</accession>
<evidence type="ECO:0000259" key="1">
    <source>
        <dbReference type="Pfam" id="PF07583"/>
    </source>
</evidence>
<name>A0A5C6XCB4_9DELT</name>
<feature type="domain" description="DUF1549" evidence="1">
    <location>
        <begin position="98"/>
        <end position="194"/>
    </location>
</feature>
<gene>
    <name evidence="2" type="ORF">FRC96_13675</name>
</gene>
<evidence type="ECO:0000313" key="2">
    <source>
        <dbReference type="EMBL" id="TXD34715.1"/>
    </source>
</evidence>
<dbReference type="AlphaFoldDB" id="A0A5C6XCB4"/>
<dbReference type="PROSITE" id="PS51257">
    <property type="entry name" value="PROKAR_LIPOPROTEIN"/>
    <property type="match status" value="1"/>
</dbReference>
<dbReference type="InterPro" id="IPR011444">
    <property type="entry name" value="DUF1549"/>
</dbReference>